<feature type="coiled-coil region" evidence="1">
    <location>
        <begin position="146"/>
        <end position="187"/>
    </location>
</feature>
<evidence type="ECO:0000256" key="2">
    <source>
        <dbReference type="SAM" id="MobiDB-lite"/>
    </source>
</evidence>
<evidence type="ECO:0000313" key="4">
    <source>
        <dbReference type="Proteomes" id="UP001147746"/>
    </source>
</evidence>
<feature type="compositionally biased region" description="Basic and acidic residues" evidence="2">
    <location>
        <begin position="249"/>
        <end position="268"/>
    </location>
</feature>
<dbReference type="PANTHER" id="PTHR42067">
    <property type="entry name" value="YALI0C15378P"/>
    <property type="match status" value="1"/>
</dbReference>
<reference evidence="3" key="1">
    <citation type="submission" date="2022-12" db="EMBL/GenBank/DDBJ databases">
        <authorList>
            <person name="Petersen C."/>
        </authorList>
    </citation>
    <scope>NUCLEOTIDE SEQUENCE</scope>
    <source>
        <strain evidence="3">IBT 21472</strain>
    </source>
</reference>
<dbReference type="AlphaFoldDB" id="A0A9W9LCZ3"/>
<protein>
    <submittedName>
        <fullName evidence="3">Uncharacterized protein</fullName>
    </submittedName>
</protein>
<reference evidence="3" key="2">
    <citation type="journal article" date="2023" name="IMA Fungus">
        <title>Comparative genomic study of the Penicillium genus elucidates a diverse pangenome and 15 lateral gene transfer events.</title>
        <authorList>
            <person name="Petersen C."/>
            <person name="Sorensen T."/>
            <person name="Nielsen M.R."/>
            <person name="Sondergaard T.E."/>
            <person name="Sorensen J.L."/>
            <person name="Fitzpatrick D.A."/>
            <person name="Frisvad J.C."/>
            <person name="Nielsen K.L."/>
        </authorList>
    </citation>
    <scope>NUCLEOTIDE SEQUENCE</scope>
    <source>
        <strain evidence="3">IBT 21472</strain>
    </source>
</reference>
<accession>A0A9W9LCZ3</accession>
<feature type="compositionally biased region" description="Acidic residues" evidence="2">
    <location>
        <begin position="354"/>
        <end position="367"/>
    </location>
</feature>
<organism evidence="3 4">
    <name type="scientific">Penicillium atrosanguineum</name>
    <dbReference type="NCBI Taxonomy" id="1132637"/>
    <lineage>
        <taxon>Eukaryota</taxon>
        <taxon>Fungi</taxon>
        <taxon>Dikarya</taxon>
        <taxon>Ascomycota</taxon>
        <taxon>Pezizomycotina</taxon>
        <taxon>Eurotiomycetes</taxon>
        <taxon>Eurotiomycetidae</taxon>
        <taxon>Eurotiales</taxon>
        <taxon>Aspergillaceae</taxon>
        <taxon>Penicillium</taxon>
    </lineage>
</organism>
<dbReference type="OrthoDB" id="8064436at2759"/>
<dbReference type="InterPro" id="IPR014751">
    <property type="entry name" value="XRCC4-like_C"/>
</dbReference>
<dbReference type="EMBL" id="JAPZBO010000002">
    <property type="protein sequence ID" value="KAJ5324090.1"/>
    <property type="molecule type" value="Genomic_DNA"/>
</dbReference>
<keyword evidence="1" id="KW-0175">Coiled coil</keyword>
<name>A0A9W9LCZ3_9EURO</name>
<evidence type="ECO:0000313" key="3">
    <source>
        <dbReference type="EMBL" id="KAJ5324090.1"/>
    </source>
</evidence>
<feature type="compositionally biased region" description="Basic and acidic residues" evidence="2">
    <location>
        <begin position="339"/>
        <end position="353"/>
    </location>
</feature>
<feature type="compositionally biased region" description="Acidic residues" evidence="2">
    <location>
        <begin position="269"/>
        <end position="283"/>
    </location>
</feature>
<sequence>MTLQRVLRIARSDLQDAFVLVHVVSNGPDTLDLALTATEGECPYAASVRHSRIRDLRVKNYQGSEEEWTRIISHVLGQPADAHELASVGIETSASISGFGDEGEMIITIRNRVQSITQRLGTLVLKQDDEQAIELFAWSGVAASRADELEQQVTKLSGRYRVAEDTIQNLNKQLEELLRAKDHHETQLVANFAQLLNEKKLKVRNQQRLLASATVDTTKGRIVFSDIGLSTTELIVLVSVSEIQAAAGDPRHATETHRAGKRPAHDMEQTDGESDEGFELMDIDETRVDDGSQLDQDTDQATDENTDHEIQSSPQPPVMKPVVQVEASTQQNSARTAPPKRELPFVRREQSREDAEETAGESDDDEL</sequence>
<dbReference type="SUPFAM" id="SSF58022">
    <property type="entry name" value="XRCC4, C-terminal oligomerization domain"/>
    <property type="match status" value="1"/>
</dbReference>
<keyword evidence="4" id="KW-1185">Reference proteome</keyword>
<feature type="region of interest" description="Disordered" evidence="2">
    <location>
        <begin position="246"/>
        <end position="367"/>
    </location>
</feature>
<dbReference type="Gene3D" id="1.20.5.370">
    <property type="match status" value="1"/>
</dbReference>
<evidence type="ECO:0000256" key="1">
    <source>
        <dbReference type="SAM" id="Coils"/>
    </source>
</evidence>
<feature type="compositionally biased region" description="Polar residues" evidence="2">
    <location>
        <begin position="326"/>
        <end position="335"/>
    </location>
</feature>
<dbReference type="PANTHER" id="PTHR42067:SF1">
    <property type="entry name" value="MITOTIC APPARATUS PROTEIN P62"/>
    <property type="match status" value="1"/>
</dbReference>
<proteinExistence type="predicted"/>
<gene>
    <name evidence="3" type="ORF">N7476_002690</name>
</gene>
<comment type="caution">
    <text evidence="3">The sequence shown here is derived from an EMBL/GenBank/DDBJ whole genome shotgun (WGS) entry which is preliminary data.</text>
</comment>
<dbReference type="Proteomes" id="UP001147746">
    <property type="component" value="Unassembled WGS sequence"/>
</dbReference>